<dbReference type="EMBL" id="JACHIF010000001">
    <property type="protein sequence ID" value="MBB5035961.1"/>
    <property type="molecule type" value="Genomic_DNA"/>
</dbReference>
<dbReference type="InterPro" id="IPR036953">
    <property type="entry name" value="GreA/GreB_C_sf"/>
</dbReference>
<protein>
    <submittedName>
        <fullName evidence="2">Transcription elongation GreA/GreB family factor</fullName>
    </submittedName>
</protein>
<dbReference type="InterPro" id="IPR023459">
    <property type="entry name" value="Tscrpt_elong_fac_GreA/B_fam"/>
</dbReference>
<dbReference type="PANTHER" id="PTHR30437">
    <property type="entry name" value="TRANSCRIPTION ELONGATION FACTOR GREA"/>
    <property type="match status" value="1"/>
</dbReference>
<accession>A0A7W8DNJ0</accession>
<evidence type="ECO:0000313" key="2">
    <source>
        <dbReference type="EMBL" id="MBB5035961.1"/>
    </source>
</evidence>
<keyword evidence="3" id="KW-1185">Reference proteome</keyword>
<dbReference type="Gene3D" id="3.10.50.30">
    <property type="entry name" value="Transcription elongation factor, GreA/GreB, C-terminal domain"/>
    <property type="match status" value="1"/>
</dbReference>
<dbReference type="GO" id="GO:0006354">
    <property type="term" value="P:DNA-templated transcription elongation"/>
    <property type="evidence" value="ECO:0007669"/>
    <property type="project" value="TreeGrafter"/>
</dbReference>
<reference evidence="2 3" key="1">
    <citation type="submission" date="2020-08" db="EMBL/GenBank/DDBJ databases">
        <title>Genomic Encyclopedia of Type Strains, Phase IV (KMG-IV): sequencing the most valuable type-strain genomes for metagenomic binning, comparative biology and taxonomic classification.</title>
        <authorList>
            <person name="Goeker M."/>
        </authorList>
    </citation>
    <scope>NUCLEOTIDE SEQUENCE [LARGE SCALE GENOMIC DNA]</scope>
    <source>
        <strain evidence="2 3">DSM 12251</strain>
    </source>
</reference>
<dbReference type="GO" id="GO:0003677">
    <property type="term" value="F:DNA binding"/>
    <property type="evidence" value="ECO:0007669"/>
    <property type="project" value="InterPro"/>
</dbReference>
<dbReference type="RefSeq" id="WP_184204412.1">
    <property type="nucleotide sequence ID" value="NZ_JACHIF010000001.1"/>
</dbReference>
<comment type="caution">
    <text evidence="2">The sequence shown here is derived from an EMBL/GenBank/DDBJ whole genome shotgun (WGS) entry which is preliminary data.</text>
</comment>
<evidence type="ECO:0000313" key="3">
    <source>
        <dbReference type="Proteomes" id="UP000534294"/>
    </source>
</evidence>
<organism evidence="2 3">
    <name type="scientific">Prosthecobacter dejongeii</name>
    <dbReference type="NCBI Taxonomy" id="48465"/>
    <lineage>
        <taxon>Bacteria</taxon>
        <taxon>Pseudomonadati</taxon>
        <taxon>Verrucomicrobiota</taxon>
        <taxon>Verrucomicrobiia</taxon>
        <taxon>Verrucomicrobiales</taxon>
        <taxon>Verrucomicrobiaceae</taxon>
        <taxon>Prosthecobacter</taxon>
    </lineage>
</organism>
<dbReference type="GO" id="GO:0070063">
    <property type="term" value="F:RNA polymerase binding"/>
    <property type="evidence" value="ECO:0007669"/>
    <property type="project" value="InterPro"/>
</dbReference>
<sequence>MSKIHYYDRIRLRPLHTTESSEEDDLCIQIVYPQEADAVAGRISSEAPVGQAALHRKEGETITFNAQGQRMRMRIISIEKHGVTA</sequence>
<dbReference type="GO" id="GO:0032784">
    <property type="term" value="P:regulation of DNA-templated transcription elongation"/>
    <property type="evidence" value="ECO:0007669"/>
    <property type="project" value="InterPro"/>
</dbReference>
<name>A0A7W8DNJ0_9BACT</name>
<dbReference type="PANTHER" id="PTHR30437:SF4">
    <property type="entry name" value="TRANSCRIPTION ELONGATION FACTOR GREA"/>
    <property type="match status" value="1"/>
</dbReference>
<evidence type="ECO:0000259" key="1">
    <source>
        <dbReference type="Pfam" id="PF01272"/>
    </source>
</evidence>
<dbReference type="SUPFAM" id="SSF54534">
    <property type="entry name" value="FKBP-like"/>
    <property type="match status" value="1"/>
</dbReference>
<gene>
    <name evidence="2" type="ORF">HNQ64_000195</name>
</gene>
<dbReference type="Pfam" id="PF01272">
    <property type="entry name" value="GreA_GreB"/>
    <property type="match status" value="1"/>
</dbReference>
<dbReference type="InterPro" id="IPR001437">
    <property type="entry name" value="Tscrpt_elong_fac_GreA/B_C"/>
</dbReference>
<dbReference type="AlphaFoldDB" id="A0A7W8DNJ0"/>
<proteinExistence type="predicted"/>
<feature type="domain" description="Transcription elongation factor GreA/GreB C-terminal" evidence="1">
    <location>
        <begin position="20"/>
        <end position="79"/>
    </location>
</feature>
<dbReference type="Proteomes" id="UP000534294">
    <property type="component" value="Unassembled WGS sequence"/>
</dbReference>